<comment type="caution">
    <text evidence="1">The sequence shown here is derived from an EMBL/GenBank/DDBJ whole genome shotgun (WGS) entry which is preliminary data.</text>
</comment>
<dbReference type="AlphaFoldDB" id="X1SXA1"/>
<dbReference type="EMBL" id="BARW01019641">
    <property type="protein sequence ID" value="GAI97702.1"/>
    <property type="molecule type" value="Genomic_DNA"/>
</dbReference>
<reference evidence="1" key="1">
    <citation type="journal article" date="2014" name="Front. Microbiol.">
        <title>High frequency of phylogenetically diverse reductive dehalogenase-homologous genes in deep subseafloor sedimentary metagenomes.</title>
        <authorList>
            <person name="Kawai M."/>
            <person name="Futagami T."/>
            <person name="Toyoda A."/>
            <person name="Takaki Y."/>
            <person name="Nishi S."/>
            <person name="Hori S."/>
            <person name="Arai W."/>
            <person name="Tsubouchi T."/>
            <person name="Morono Y."/>
            <person name="Uchiyama I."/>
            <person name="Ito T."/>
            <person name="Fujiyama A."/>
            <person name="Inagaki F."/>
            <person name="Takami H."/>
        </authorList>
    </citation>
    <scope>NUCLEOTIDE SEQUENCE</scope>
    <source>
        <strain evidence="1">Expedition CK06-06</strain>
    </source>
</reference>
<gene>
    <name evidence="1" type="ORF">S12H4_33344</name>
</gene>
<evidence type="ECO:0008006" key="2">
    <source>
        <dbReference type="Google" id="ProtNLM"/>
    </source>
</evidence>
<feature type="non-terminal residue" evidence="1">
    <location>
        <position position="1"/>
    </location>
</feature>
<accession>X1SXA1</accession>
<dbReference type="InterPro" id="IPR023606">
    <property type="entry name" value="CoA-Trfase_III_dom_1_sf"/>
</dbReference>
<dbReference type="Gene3D" id="3.40.50.10540">
    <property type="entry name" value="Crotonobetainyl-coa:carnitine coa-transferase, domain 1"/>
    <property type="match status" value="1"/>
</dbReference>
<name>X1SXA1_9ZZZZ</name>
<dbReference type="SUPFAM" id="SSF89796">
    <property type="entry name" value="CoA-transferase family III (CaiB/BaiF)"/>
    <property type="match status" value="1"/>
</dbReference>
<sequence length="65" mass="7445">REFFIEISHPVAGNLLYPGAPFRMSETPWQTGRAPLLGEHNEEIYCQRLGYSREDLVKLREGGVI</sequence>
<protein>
    <recommendedName>
        <fullName evidence="2">Formyl-CoA transferase</fullName>
    </recommendedName>
</protein>
<evidence type="ECO:0000313" key="1">
    <source>
        <dbReference type="EMBL" id="GAI97702.1"/>
    </source>
</evidence>
<organism evidence="1">
    <name type="scientific">marine sediment metagenome</name>
    <dbReference type="NCBI Taxonomy" id="412755"/>
    <lineage>
        <taxon>unclassified sequences</taxon>
        <taxon>metagenomes</taxon>
        <taxon>ecological metagenomes</taxon>
    </lineage>
</organism>
<proteinExistence type="predicted"/>